<dbReference type="GO" id="GO:0003700">
    <property type="term" value="F:DNA-binding transcription factor activity"/>
    <property type="evidence" value="ECO:0007669"/>
    <property type="project" value="InterPro"/>
</dbReference>
<dbReference type="GO" id="GO:0005634">
    <property type="term" value="C:nucleus"/>
    <property type="evidence" value="ECO:0007669"/>
    <property type="project" value="UniProtKB-SubCell"/>
</dbReference>
<protein>
    <submittedName>
        <fullName evidence="6">Transcription factor EIL family</fullName>
    </submittedName>
</protein>
<dbReference type="Pfam" id="PF04873">
    <property type="entry name" value="EIN3_DNA-bd"/>
    <property type="match status" value="2"/>
</dbReference>
<comment type="similarity">
    <text evidence="2">Belongs to the EIN3 family.</text>
</comment>
<dbReference type="Gramene" id="mRNA:HanXRQr2_Chr04g0156531">
    <property type="protein sequence ID" value="mRNA:HanXRQr2_Chr04g0156531"/>
    <property type="gene ID" value="HanXRQr2_Chr04g0156531"/>
</dbReference>
<evidence type="ECO:0000256" key="3">
    <source>
        <dbReference type="ARBA" id="ARBA00022745"/>
    </source>
</evidence>
<reference evidence="6" key="2">
    <citation type="submission" date="2020-06" db="EMBL/GenBank/DDBJ databases">
        <title>Helianthus annuus Genome sequencing and assembly Release 2.</title>
        <authorList>
            <person name="Gouzy J."/>
            <person name="Langlade N."/>
            <person name="Munos S."/>
        </authorList>
    </citation>
    <scope>NUCLEOTIDE SEQUENCE</scope>
    <source>
        <tissue evidence="6">Leaves</tissue>
    </source>
</reference>
<organism evidence="6 7">
    <name type="scientific">Helianthus annuus</name>
    <name type="common">Common sunflower</name>
    <dbReference type="NCBI Taxonomy" id="4232"/>
    <lineage>
        <taxon>Eukaryota</taxon>
        <taxon>Viridiplantae</taxon>
        <taxon>Streptophyta</taxon>
        <taxon>Embryophyta</taxon>
        <taxon>Tracheophyta</taxon>
        <taxon>Spermatophyta</taxon>
        <taxon>Magnoliopsida</taxon>
        <taxon>eudicotyledons</taxon>
        <taxon>Gunneridae</taxon>
        <taxon>Pentapetalae</taxon>
        <taxon>asterids</taxon>
        <taxon>campanulids</taxon>
        <taxon>Asterales</taxon>
        <taxon>Asteraceae</taxon>
        <taxon>Asteroideae</taxon>
        <taxon>Heliantheae alliance</taxon>
        <taxon>Heliantheae</taxon>
        <taxon>Helianthus</taxon>
    </lineage>
</organism>
<comment type="subcellular location">
    <subcellularLocation>
        <location evidence="1">Nucleus</location>
    </subcellularLocation>
</comment>
<feature type="domain" description="Ethylene insensitive 3-like DNA-binding" evidence="5">
    <location>
        <begin position="1"/>
        <end position="24"/>
    </location>
</feature>
<sequence>MSRAQDGILKYMLKMMEVCKAQGFKVRFDHNGPAAVAKFQAANSVAGENEAAVSIGPTPHTLQELQDTTLGSLLSVLMQHCHPP</sequence>
<dbReference type="Gene3D" id="1.10.3180.10">
    <property type="entry name" value="DNA-binding domain of EIN3-like"/>
    <property type="match status" value="1"/>
</dbReference>
<dbReference type="InterPro" id="IPR047091">
    <property type="entry name" value="EIN3-like_DNA-bd"/>
</dbReference>
<evidence type="ECO:0000256" key="2">
    <source>
        <dbReference type="ARBA" id="ARBA00009416"/>
    </source>
</evidence>
<dbReference type="SUPFAM" id="SSF116768">
    <property type="entry name" value="DNA-binding domain of EIN3-like"/>
    <property type="match status" value="1"/>
</dbReference>
<name>A0A9K3J6L7_HELAN</name>
<evidence type="ECO:0000313" key="7">
    <source>
        <dbReference type="Proteomes" id="UP000215914"/>
    </source>
</evidence>
<keyword evidence="7" id="KW-1185">Reference proteome</keyword>
<feature type="domain" description="Ethylene insensitive 3-like DNA-binding" evidence="5">
    <location>
        <begin position="25"/>
        <end position="84"/>
    </location>
</feature>
<keyword evidence="3" id="KW-0936">Ethylene signaling pathway</keyword>
<dbReference type="InterPro" id="IPR006957">
    <property type="entry name" value="EIN3"/>
</dbReference>
<evidence type="ECO:0000256" key="4">
    <source>
        <dbReference type="ARBA" id="ARBA00023242"/>
    </source>
</evidence>
<dbReference type="InterPro" id="IPR023278">
    <property type="entry name" value="Ethylene_insens-like_DNA-bd"/>
</dbReference>
<evidence type="ECO:0000259" key="5">
    <source>
        <dbReference type="Pfam" id="PF04873"/>
    </source>
</evidence>
<dbReference type="PANTHER" id="PTHR33305:SF11">
    <property type="entry name" value="PROTEIN ETHYLENE INSENSITIVE 3"/>
    <property type="match status" value="1"/>
</dbReference>
<dbReference type="Proteomes" id="UP000215914">
    <property type="component" value="Unassembled WGS sequence"/>
</dbReference>
<evidence type="ECO:0000313" key="6">
    <source>
        <dbReference type="EMBL" id="KAF5809386.1"/>
    </source>
</evidence>
<comment type="caution">
    <text evidence="6">The sequence shown here is derived from an EMBL/GenBank/DDBJ whole genome shotgun (WGS) entry which is preliminary data.</text>
</comment>
<dbReference type="EMBL" id="MNCJ02000319">
    <property type="protein sequence ID" value="KAF5809386.1"/>
    <property type="molecule type" value="Genomic_DNA"/>
</dbReference>
<evidence type="ECO:0000256" key="1">
    <source>
        <dbReference type="ARBA" id="ARBA00004123"/>
    </source>
</evidence>
<gene>
    <name evidence="6" type="ORF">HanXRQr2_Chr04g0156531</name>
</gene>
<accession>A0A9K3J6L7</accession>
<dbReference type="AlphaFoldDB" id="A0A9K3J6L7"/>
<dbReference type="PANTHER" id="PTHR33305">
    <property type="entry name" value="ETHYLENE INSENSITIVE 3-LIKE 2 PROTEIN"/>
    <property type="match status" value="1"/>
</dbReference>
<reference evidence="6" key="1">
    <citation type="journal article" date="2017" name="Nature">
        <title>The sunflower genome provides insights into oil metabolism, flowering and Asterid evolution.</title>
        <authorList>
            <person name="Badouin H."/>
            <person name="Gouzy J."/>
            <person name="Grassa C.J."/>
            <person name="Murat F."/>
            <person name="Staton S.E."/>
            <person name="Cottret L."/>
            <person name="Lelandais-Briere C."/>
            <person name="Owens G.L."/>
            <person name="Carrere S."/>
            <person name="Mayjonade B."/>
            <person name="Legrand L."/>
            <person name="Gill N."/>
            <person name="Kane N.C."/>
            <person name="Bowers J.E."/>
            <person name="Hubner S."/>
            <person name="Bellec A."/>
            <person name="Berard A."/>
            <person name="Berges H."/>
            <person name="Blanchet N."/>
            <person name="Boniface M.C."/>
            <person name="Brunel D."/>
            <person name="Catrice O."/>
            <person name="Chaidir N."/>
            <person name="Claudel C."/>
            <person name="Donnadieu C."/>
            <person name="Faraut T."/>
            <person name="Fievet G."/>
            <person name="Helmstetter N."/>
            <person name="King M."/>
            <person name="Knapp S.J."/>
            <person name="Lai Z."/>
            <person name="Le Paslier M.C."/>
            <person name="Lippi Y."/>
            <person name="Lorenzon L."/>
            <person name="Mandel J.R."/>
            <person name="Marage G."/>
            <person name="Marchand G."/>
            <person name="Marquand E."/>
            <person name="Bret-Mestries E."/>
            <person name="Morien E."/>
            <person name="Nambeesan S."/>
            <person name="Nguyen T."/>
            <person name="Pegot-Espagnet P."/>
            <person name="Pouilly N."/>
            <person name="Raftis F."/>
            <person name="Sallet E."/>
            <person name="Schiex T."/>
            <person name="Thomas J."/>
            <person name="Vandecasteele C."/>
            <person name="Vares D."/>
            <person name="Vear F."/>
            <person name="Vautrin S."/>
            <person name="Crespi M."/>
            <person name="Mangin B."/>
            <person name="Burke J.M."/>
            <person name="Salse J."/>
            <person name="Munos S."/>
            <person name="Vincourt P."/>
            <person name="Rieseberg L.H."/>
            <person name="Langlade N.B."/>
        </authorList>
    </citation>
    <scope>NUCLEOTIDE SEQUENCE</scope>
    <source>
        <tissue evidence="6">Leaves</tissue>
    </source>
</reference>
<proteinExistence type="inferred from homology"/>
<dbReference type="GO" id="GO:0009873">
    <property type="term" value="P:ethylene-activated signaling pathway"/>
    <property type="evidence" value="ECO:0007669"/>
    <property type="project" value="UniProtKB-KW"/>
</dbReference>
<keyword evidence="4" id="KW-0539">Nucleus</keyword>